<evidence type="ECO:0000256" key="4">
    <source>
        <dbReference type="ARBA" id="ARBA00023163"/>
    </source>
</evidence>
<dbReference type="PRINTS" id="PR01590">
    <property type="entry name" value="HTHFIS"/>
</dbReference>
<evidence type="ECO:0000256" key="2">
    <source>
        <dbReference type="ARBA" id="ARBA00022840"/>
    </source>
</evidence>
<dbReference type="CDD" id="cd00130">
    <property type="entry name" value="PAS"/>
    <property type="match status" value="1"/>
</dbReference>
<dbReference type="Gene3D" id="1.10.8.60">
    <property type="match status" value="1"/>
</dbReference>
<dbReference type="InterPro" id="IPR027417">
    <property type="entry name" value="P-loop_NTPase"/>
</dbReference>
<dbReference type="Gene3D" id="3.40.50.2300">
    <property type="match status" value="1"/>
</dbReference>
<dbReference type="GO" id="GO:0000156">
    <property type="term" value="F:phosphorelay response regulator activity"/>
    <property type="evidence" value="ECO:0007669"/>
    <property type="project" value="InterPro"/>
</dbReference>
<dbReference type="PROSITE" id="PS00675">
    <property type="entry name" value="SIGMA54_INTERACT_1"/>
    <property type="match status" value="1"/>
</dbReference>
<dbReference type="InterPro" id="IPR010524">
    <property type="entry name" value="Sig_transdc_resp-reg_PrpR_N"/>
</dbReference>
<dbReference type="InterPro" id="IPR025943">
    <property type="entry name" value="Sigma_54_int_dom_ATP-bd_2"/>
</dbReference>
<dbReference type="PROSITE" id="PS00676">
    <property type="entry name" value="SIGMA54_INTERACT_2"/>
    <property type="match status" value="1"/>
</dbReference>
<dbReference type="GO" id="GO:0043565">
    <property type="term" value="F:sequence-specific DNA binding"/>
    <property type="evidence" value="ECO:0007669"/>
    <property type="project" value="InterPro"/>
</dbReference>
<dbReference type="FunFam" id="3.40.50.300:FF:000006">
    <property type="entry name" value="DNA-binding transcriptional regulator NtrC"/>
    <property type="match status" value="1"/>
</dbReference>
<dbReference type="SMART" id="SM00091">
    <property type="entry name" value="PAS"/>
    <property type="match status" value="1"/>
</dbReference>
<dbReference type="Pfam" id="PF00158">
    <property type="entry name" value="Sigma54_activat"/>
    <property type="match status" value="1"/>
</dbReference>
<dbReference type="Proteomes" id="UP000315343">
    <property type="component" value="Unassembled WGS sequence"/>
</dbReference>
<gene>
    <name evidence="7" type="ORF">LY60_01978</name>
</gene>
<protein>
    <submittedName>
        <fullName evidence="7">PAS domain S-box-containing protein</fullName>
    </submittedName>
</protein>
<dbReference type="GO" id="GO:0006355">
    <property type="term" value="P:regulation of DNA-templated transcription"/>
    <property type="evidence" value="ECO:0007669"/>
    <property type="project" value="InterPro"/>
</dbReference>
<dbReference type="InterPro" id="IPR002078">
    <property type="entry name" value="Sigma_54_int"/>
</dbReference>
<feature type="domain" description="Sigma-54 factor interaction" evidence="5">
    <location>
        <begin position="347"/>
        <end position="577"/>
    </location>
</feature>
<dbReference type="InterPro" id="IPR025662">
    <property type="entry name" value="Sigma_54_int_dom_ATP-bd_1"/>
</dbReference>
<dbReference type="SUPFAM" id="SSF46689">
    <property type="entry name" value="Homeodomain-like"/>
    <property type="match status" value="1"/>
</dbReference>
<keyword evidence="8" id="KW-1185">Reference proteome</keyword>
<dbReference type="Pfam" id="PF25601">
    <property type="entry name" value="AAA_lid_14"/>
    <property type="match status" value="1"/>
</dbReference>
<accession>A0A562JBS7</accession>
<evidence type="ECO:0000259" key="5">
    <source>
        <dbReference type="PROSITE" id="PS50045"/>
    </source>
</evidence>
<dbReference type="InterPro" id="IPR058031">
    <property type="entry name" value="AAA_lid_NorR"/>
</dbReference>
<dbReference type="Gene3D" id="3.40.50.10660">
    <property type="entry name" value="PrpR receptor domain-like"/>
    <property type="match status" value="1"/>
</dbReference>
<dbReference type="Pfam" id="PF02954">
    <property type="entry name" value="HTH_8"/>
    <property type="match status" value="1"/>
</dbReference>
<dbReference type="AlphaFoldDB" id="A0A562JBS7"/>
<dbReference type="SUPFAM" id="SSF52540">
    <property type="entry name" value="P-loop containing nucleoside triphosphate hydrolases"/>
    <property type="match status" value="1"/>
</dbReference>
<dbReference type="InterPro" id="IPR002197">
    <property type="entry name" value="HTH_Fis"/>
</dbReference>
<evidence type="ECO:0000256" key="1">
    <source>
        <dbReference type="ARBA" id="ARBA00022741"/>
    </source>
</evidence>
<keyword evidence="4" id="KW-0804">Transcription</keyword>
<name>A0A562JBS7_9FIRM</name>
<dbReference type="PANTHER" id="PTHR32071:SF57">
    <property type="entry name" value="C4-DICARBOXYLATE TRANSPORT TRANSCRIPTIONAL REGULATORY PROTEIN DCTD"/>
    <property type="match status" value="1"/>
</dbReference>
<dbReference type="SUPFAM" id="SSF159800">
    <property type="entry name" value="PrpR receptor domain-like"/>
    <property type="match status" value="1"/>
</dbReference>
<reference evidence="7 8" key="1">
    <citation type="submission" date="2019-07" db="EMBL/GenBank/DDBJ databases">
        <title>Genomic Encyclopedia of Type Strains, Phase I: the one thousand microbial genomes (KMG-I) project.</title>
        <authorList>
            <person name="Kyrpides N."/>
        </authorList>
    </citation>
    <scope>NUCLEOTIDE SEQUENCE [LARGE SCALE GENOMIC DNA]</scope>
    <source>
        <strain evidence="7 8">DSM 13558</strain>
    </source>
</reference>
<dbReference type="EMBL" id="VLKH01000004">
    <property type="protein sequence ID" value="TWH80716.1"/>
    <property type="molecule type" value="Genomic_DNA"/>
</dbReference>
<feature type="domain" description="PAS" evidence="6">
    <location>
        <begin position="218"/>
        <end position="270"/>
    </location>
</feature>
<dbReference type="Pfam" id="PF06506">
    <property type="entry name" value="PrpR_N"/>
    <property type="match status" value="1"/>
</dbReference>
<dbReference type="SMART" id="SM00382">
    <property type="entry name" value="AAA"/>
    <property type="match status" value="1"/>
</dbReference>
<evidence type="ECO:0000256" key="3">
    <source>
        <dbReference type="ARBA" id="ARBA00023015"/>
    </source>
</evidence>
<dbReference type="PROSITE" id="PS50045">
    <property type="entry name" value="SIGMA54_INTERACT_4"/>
    <property type="match status" value="1"/>
</dbReference>
<keyword evidence="2" id="KW-0067">ATP-binding</keyword>
<dbReference type="InterPro" id="IPR003593">
    <property type="entry name" value="AAA+_ATPase"/>
</dbReference>
<organism evidence="7 8">
    <name type="scientific">Sedimentibacter saalensis</name>
    <dbReference type="NCBI Taxonomy" id="130788"/>
    <lineage>
        <taxon>Bacteria</taxon>
        <taxon>Bacillati</taxon>
        <taxon>Bacillota</taxon>
        <taxon>Tissierellia</taxon>
        <taxon>Sedimentibacter</taxon>
    </lineage>
</organism>
<comment type="caution">
    <text evidence="7">The sequence shown here is derived from an EMBL/GenBank/DDBJ whole genome shotgun (WGS) entry which is preliminary data.</text>
</comment>
<dbReference type="PROSITE" id="PS50112">
    <property type="entry name" value="PAS"/>
    <property type="match status" value="1"/>
</dbReference>
<dbReference type="Gene3D" id="1.10.10.60">
    <property type="entry name" value="Homeodomain-like"/>
    <property type="match status" value="1"/>
</dbReference>
<dbReference type="InterPro" id="IPR000014">
    <property type="entry name" value="PAS"/>
</dbReference>
<evidence type="ECO:0000313" key="7">
    <source>
        <dbReference type="EMBL" id="TWH80716.1"/>
    </source>
</evidence>
<keyword evidence="1" id="KW-0547">Nucleotide-binding</keyword>
<dbReference type="Gene3D" id="3.30.450.20">
    <property type="entry name" value="PAS domain"/>
    <property type="match status" value="1"/>
</dbReference>
<sequence length="669" mass="75274">MIQIEQSINMLNKRVTEISLIAPTIQLAQKTRNIIEQRNEEIDVFVPISKEDTLNDALRIARNLVEQGAKVIISRKGTASAIIESKLNVSVVAINSILSDYIESIEVAKYENGIIAFFSYGEMTDDVKSLCSMLDIKAKYYTFKTDKDCERIVRQSLTDGAVLGIGGVMTQKYSEMYNLKHITIENSEVSITSAIETAKQILQVQKEESKKQNELKVQLERYKAVLNFTHDAIIAVDEKGKVDVINPVAEQIVKTSPGYAVGKNIDEIIHNTSMFDTISNKEKQLNQLMDINGTLVSTNRIPIVVDDKVKGVVATFQDVKVIQENENKIRRSLHEKGLVARYHFRDIKGESDEIKNAISIAKSYASSDSTILIQGETGTGKELFAQSIHNSSSRKSGPFVAINCASLSSNLLESELFGYVEGAFTGAIKGGKIGLFELAHKGTIFLDEIGEIPIEIQAQLLRVLQEKEIRKVGSVVKTPVDVRVITATNRNLIDEMKSKSFREDLYYRIGVLNLTVPPLRERGGDVMLLGRFFFDKYLGSDKTKFLSMFEHIMKRVNSYKWYGNIRELQNFVERISVLMKYHGNGYDFEQLVSSFISKDYSISNNEDSIEEDQVCITTSVKGNDLNKWEAEKITSALKNNDLSIQKAADALGISRTTLWRKMKQYNIKL</sequence>
<dbReference type="Pfam" id="PF00989">
    <property type="entry name" value="PAS"/>
    <property type="match status" value="1"/>
</dbReference>
<dbReference type="PANTHER" id="PTHR32071">
    <property type="entry name" value="TRANSCRIPTIONAL REGULATORY PROTEIN"/>
    <property type="match status" value="1"/>
</dbReference>
<dbReference type="InterPro" id="IPR009057">
    <property type="entry name" value="Homeodomain-like_sf"/>
</dbReference>
<dbReference type="InterPro" id="IPR013767">
    <property type="entry name" value="PAS_fold"/>
</dbReference>
<dbReference type="SUPFAM" id="SSF55785">
    <property type="entry name" value="PYP-like sensor domain (PAS domain)"/>
    <property type="match status" value="1"/>
</dbReference>
<evidence type="ECO:0000313" key="8">
    <source>
        <dbReference type="Proteomes" id="UP000315343"/>
    </source>
</evidence>
<dbReference type="CDD" id="cd00009">
    <property type="entry name" value="AAA"/>
    <property type="match status" value="1"/>
</dbReference>
<dbReference type="RefSeq" id="WP_170226161.1">
    <property type="nucleotide sequence ID" value="NZ_DAMBUX010000011.1"/>
</dbReference>
<dbReference type="Gene3D" id="3.40.50.300">
    <property type="entry name" value="P-loop containing nucleotide triphosphate hydrolases"/>
    <property type="match status" value="1"/>
</dbReference>
<evidence type="ECO:0000259" key="6">
    <source>
        <dbReference type="PROSITE" id="PS50112"/>
    </source>
</evidence>
<dbReference type="InterPro" id="IPR035965">
    <property type="entry name" value="PAS-like_dom_sf"/>
</dbReference>
<proteinExistence type="predicted"/>
<dbReference type="GO" id="GO:0005524">
    <property type="term" value="F:ATP binding"/>
    <property type="evidence" value="ECO:0007669"/>
    <property type="project" value="UniProtKB-KW"/>
</dbReference>
<keyword evidence="3" id="KW-0805">Transcription regulation</keyword>